<protein>
    <submittedName>
        <fullName evidence="2">Uncharacterized protein</fullName>
    </submittedName>
</protein>
<dbReference type="AlphaFoldDB" id="A0A8J3NGJ4"/>
<gene>
    <name evidence="2" type="ORF">Cba03nite_00820</name>
</gene>
<reference evidence="2 3" key="1">
    <citation type="submission" date="2021-01" db="EMBL/GenBank/DDBJ databases">
        <title>Whole genome shotgun sequence of Catellatospora bangladeshensis NBRC 107357.</title>
        <authorList>
            <person name="Komaki H."/>
            <person name="Tamura T."/>
        </authorList>
    </citation>
    <scope>NUCLEOTIDE SEQUENCE [LARGE SCALE GENOMIC DNA]</scope>
    <source>
        <strain evidence="2 3">NBRC 107357</strain>
    </source>
</reference>
<dbReference type="Gene3D" id="3.20.20.150">
    <property type="entry name" value="Divalent-metal-dependent TIM barrel enzymes"/>
    <property type="match status" value="1"/>
</dbReference>
<evidence type="ECO:0000313" key="2">
    <source>
        <dbReference type="EMBL" id="GIF78733.1"/>
    </source>
</evidence>
<feature type="region of interest" description="Disordered" evidence="1">
    <location>
        <begin position="137"/>
        <end position="165"/>
    </location>
</feature>
<evidence type="ECO:0000313" key="3">
    <source>
        <dbReference type="Proteomes" id="UP000601223"/>
    </source>
</evidence>
<dbReference type="InterPro" id="IPR036237">
    <property type="entry name" value="Xyl_isomerase-like_sf"/>
</dbReference>
<name>A0A8J3NGJ4_9ACTN</name>
<accession>A0A8J3NGJ4</accession>
<feature type="compositionally biased region" description="Low complexity" evidence="1">
    <location>
        <begin position="149"/>
        <end position="160"/>
    </location>
</feature>
<dbReference type="SUPFAM" id="SSF51658">
    <property type="entry name" value="Xylose isomerase-like"/>
    <property type="match status" value="1"/>
</dbReference>
<organism evidence="2 3">
    <name type="scientific">Catellatospora bangladeshensis</name>
    <dbReference type="NCBI Taxonomy" id="310355"/>
    <lineage>
        <taxon>Bacteria</taxon>
        <taxon>Bacillati</taxon>
        <taxon>Actinomycetota</taxon>
        <taxon>Actinomycetes</taxon>
        <taxon>Micromonosporales</taxon>
        <taxon>Micromonosporaceae</taxon>
        <taxon>Catellatospora</taxon>
    </lineage>
</organism>
<dbReference type="EMBL" id="BONF01000001">
    <property type="protein sequence ID" value="GIF78733.1"/>
    <property type="molecule type" value="Genomic_DNA"/>
</dbReference>
<comment type="caution">
    <text evidence="2">The sequence shown here is derived from an EMBL/GenBank/DDBJ whole genome shotgun (WGS) entry which is preliminary data.</text>
</comment>
<dbReference type="Proteomes" id="UP000601223">
    <property type="component" value="Unassembled WGS sequence"/>
</dbReference>
<sequence>MRLRHPDGQTVHVATVVSVENVKDVRALLRALDARVVPQRQRLFADVLSVSLRLGPILAATLASSLGLRQRLRHELATRRLEVVTLDTGPDAIPPDASWRTWWMHTLDLARVLVDLLPDDSHHGSVSTTLPRSAAALAAAPAPAPAAEPAPGEEATAQGAADRDHELHELREREWQAATRLMADLSGGLTEIAWHTGRLVRVAVEAAPQTLVTGSKDIVRLLERADPARIGACLSAARLAEAAESPAQALTRLRRSRLSVVKLRLGGHADPDLAATGRTMLAAVLGGVHAECDHLEVEGTEELDAARDELGAVGLDGAADRPMPGVGRAV</sequence>
<evidence type="ECO:0000256" key="1">
    <source>
        <dbReference type="SAM" id="MobiDB-lite"/>
    </source>
</evidence>
<keyword evidence="3" id="KW-1185">Reference proteome</keyword>
<proteinExistence type="predicted"/>